<proteinExistence type="predicted"/>
<dbReference type="Proteomes" id="UP000050934">
    <property type="component" value="Unassembled WGS sequence"/>
</dbReference>
<comment type="caution">
    <text evidence="1">The sequence shown here is derived from an EMBL/GenBank/DDBJ whole genome shotgun (WGS) entry which is preliminary data.</text>
</comment>
<organism evidence="1 2">
    <name type="scientific">Limosilactobacillus secaliphilus</name>
    <dbReference type="NCBI Taxonomy" id="396268"/>
    <lineage>
        <taxon>Bacteria</taxon>
        <taxon>Bacillati</taxon>
        <taxon>Bacillota</taxon>
        <taxon>Bacilli</taxon>
        <taxon>Lactobacillales</taxon>
        <taxon>Lactobacillaceae</taxon>
        <taxon>Limosilactobacillus</taxon>
    </lineage>
</organism>
<dbReference type="STRING" id="396268.IV45_GL001222"/>
<sequence>MGEKEAEFMTEYLSYREAMNYMGFKTQDTLRTYIKQGLPTIQVGKSKRISKSDIDDFMAAHRVVATQDK</sequence>
<dbReference type="AlphaFoldDB" id="A0A0R2I765"/>
<reference evidence="1 2" key="1">
    <citation type="journal article" date="2015" name="Genome Announc.">
        <title>Expanding the biotechnology potential of lactobacilli through comparative genomics of 213 strains and associated genera.</title>
        <authorList>
            <person name="Sun Z."/>
            <person name="Harris H.M."/>
            <person name="McCann A."/>
            <person name="Guo C."/>
            <person name="Argimon S."/>
            <person name="Zhang W."/>
            <person name="Yang X."/>
            <person name="Jeffery I.B."/>
            <person name="Cooney J.C."/>
            <person name="Kagawa T.F."/>
            <person name="Liu W."/>
            <person name="Song Y."/>
            <person name="Salvetti E."/>
            <person name="Wrobel A."/>
            <person name="Rasinkangas P."/>
            <person name="Parkhill J."/>
            <person name="Rea M.C."/>
            <person name="O'Sullivan O."/>
            <person name="Ritari J."/>
            <person name="Douillard F.P."/>
            <person name="Paul Ross R."/>
            <person name="Yang R."/>
            <person name="Briner A.E."/>
            <person name="Felis G.E."/>
            <person name="de Vos W.M."/>
            <person name="Barrangou R."/>
            <person name="Klaenhammer T.R."/>
            <person name="Caufield P.W."/>
            <person name="Cui Y."/>
            <person name="Zhang H."/>
            <person name="O'Toole P.W."/>
        </authorList>
    </citation>
    <scope>NUCLEOTIDE SEQUENCE [LARGE SCALE GENOMIC DNA]</scope>
    <source>
        <strain evidence="1 2">DSM 17896</strain>
    </source>
</reference>
<accession>A0A0R2I765</accession>
<keyword evidence="2" id="KW-1185">Reference proteome</keyword>
<evidence type="ECO:0000313" key="1">
    <source>
        <dbReference type="EMBL" id="KRN59478.1"/>
    </source>
</evidence>
<evidence type="ECO:0000313" key="2">
    <source>
        <dbReference type="Proteomes" id="UP000050934"/>
    </source>
</evidence>
<gene>
    <name evidence="1" type="ORF">IV45_GL001222</name>
</gene>
<dbReference type="InterPro" id="IPR009061">
    <property type="entry name" value="DNA-bd_dom_put_sf"/>
</dbReference>
<evidence type="ECO:0008006" key="3">
    <source>
        <dbReference type="Google" id="ProtNLM"/>
    </source>
</evidence>
<dbReference type="PATRIC" id="fig|396268.3.peg.1234"/>
<protein>
    <recommendedName>
        <fullName evidence="3">Helix-turn-helix domain-containing protein</fullName>
    </recommendedName>
</protein>
<name>A0A0R2I765_9LACO</name>
<dbReference type="SUPFAM" id="SSF46955">
    <property type="entry name" value="Putative DNA-binding domain"/>
    <property type="match status" value="1"/>
</dbReference>
<dbReference type="EMBL" id="JQBW01000004">
    <property type="protein sequence ID" value="KRN59478.1"/>
    <property type="molecule type" value="Genomic_DNA"/>
</dbReference>